<protein>
    <recommendedName>
        <fullName evidence="4">Ig-like domain-containing protein</fullName>
    </recommendedName>
</protein>
<keyword evidence="3" id="KW-0472">Membrane</keyword>
<organism evidence="5 6">
    <name type="scientific">Triplophysa rosa</name>
    <name type="common">Cave loach</name>
    <dbReference type="NCBI Taxonomy" id="992332"/>
    <lineage>
        <taxon>Eukaryota</taxon>
        <taxon>Metazoa</taxon>
        <taxon>Chordata</taxon>
        <taxon>Craniata</taxon>
        <taxon>Vertebrata</taxon>
        <taxon>Euteleostomi</taxon>
        <taxon>Actinopterygii</taxon>
        <taxon>Neopterygii</taxon>
        <taxon>Teleostei</taxon>
        <taxon>Ostariophysi</taxon>
        <taxon>Cypriniformes</taxon>
        <taxon>Nemacheilidae</taxon>
        <taxon>Triplophysa</taxon>
    </lineage>
</organism>
<proteinExistence type="predicted"/>
<accession>A0A9W7TAE0</accession>
<reference evidence="5" key="1">
    <citation type="submission" date="2021-02" db="EMBL/GenBank/DDBJ databases">
        <title>Comparative genomics reveals that relaxation of natural selection precedes convergent phenotypic evolution of cavefish.</title>
        <authorList>
            <person name="Peng Z."/>
        </authorList>
    </citation>
    <scope>NUCLEOTIDE SEQUENCE</scope>
    <source>
        <tissue evidence="5">Muscle</tissue>
    </source>
</reference>
<evidence type="ECO:0000256" key="2">
    <source>
        <dbReference type="ARBA" id="ARBA00023180"/>
    </source>
</evidence>
<evidence type="ECO:0000313" key="6">
    <source>
        <dbReference type="Proteomes" id="UP001059041"/>
    </source>
</evidence>
<keyword evidence="3" id="KW-1133">Transmembrane helix</keyword>
<keyword evidence="3" id="KW-0812">Transmembrane</keyword>
<comment type="caution">
    <text evidence="5">The sequence shown here is derived from an EMBL/GenBank/DDBJ whole genome shotgun (WGS) entry which is preliminary data.</text>
</comment>
<dbReference type="InterPro" id="IPR013783">
    <property type="entry name" value="Ig-like_fold"/>
</dbReference>
<dbReference type="PROSITE" id="PS50835">
    <property type="entry name" value="IG_LIKE"/>
    <property type="match status" value="1"/>
</dbReference>
<dbReference type="InterPro" id="IPR051755">
    <property type="entry name" value="Ig-like_CS_Receptor"/>
</dbReference>
<feature type="domain" description="Ig-like" evidence="4">
    <location>
        <begin position="128"/>
        <end position="220"/>
    </location>
</feature>
<dbReference type="AlphaFoldDB" id="A0A9W7TAE0"/>
<keyword evidence="6" id="KW-1185">Reference proteome</keyword>
<dbReference type="CDD" id="cd00098">
    <property type="entry name" value="IgC1"/>
    <property type="match status" value="1"/>
</dbReference>
<dbReference type="InterPro" id="IPR003597">
    <property type="entry name" value="Ig_C1-set"/>
</dbReference>
<evidence type="ECO:0000256" key="1">
    <source>
        <dbReference type="ARBA" id="ARBA00023157"/>
    </source>
</evidence>
<dbReference type="Proteomes" id="UP001059041">
    <property type="component" value="Linkage Group LG22"/>
</dbReference>
<keyword evidence="1" id="KW-1015">Disulfide bond</keyword>
<dbReference type="PANTHER" id="PTHR19971">
    <property type="entry name" value="SIGNAL-REGULATORY PROTEIN BETA"/>
    <property type="match status" value="1"/>
</dbReference>
<keyword evidence="2" id="KW-0325">Glycoprotein</keyword>
<dbReference type="EMBL" id="JAFHDT010000022">
    <property type="protein sequence ID" value="KAI7793151.1"/>
    <property type="molecule type" value="Genomic_DNA"/>
</dbReference>
<dbReference type="SUPFAM" id="SSF48726">
    <property type="entry name" value="Immunoglobulin"/>
    <property type="match status" value="2"/>
</dbReference>
<dbReference type="InterPro" id="IPR007110">
    <property type="entry name" value="Ig-like_dom"/>
</dbReference>
<evidence type="ECO:0000313" key="5">
    <source>
        <dbReference type="EMBL" id="KAI7793151.1"/>
    </source>
</evidence>
<gene>
    <name evidence="5" type="ORF">IRJ41_006264</name>
</gene>
<name>A0A9W7TAE0_TRIRA</name>
<dbReference type="InterPro" id="IPR036179">
    <property type="entry name" value="Ig-like_dom_sf"/>
</dbReference>
<sequence>MLLSFTFAFGNEMHTAVNATTTLYYHQEDSANISCSYLTSNYSDITIVKLEKNNKTLCSYMRMDLWKSQSCDDHIRFIWIPETHGIFFELSNIQINDSGTYSCTVRRLAPPPERILWKERTIVNVIVPPVLSCVKRPNRSPTIMCSAEGFFPAALEQQWMRDGEIINSSYSHKDENYSTNPNGSFTQRFYQELPSQMFETIFSCWVNHSFLNKPLMANLSSTVCYDQRDVTLTVIVASVVSAVLFVFVIIVVECKCQRRAQPQSSVEVSVTPEPVFQSVLQSDVVYSSLGDHHPVPCSRSPSVIWSPLNT</sequence>
<evidence type="ECO:0000256" key="3">
    <source>
        <dbReference type="SAM" id="Phobius"/>
    </source>
</evidence>
<dbReference type="Pfam" id="PF07654">
    <property type="entry name" value="C1-set"/>
    <property type="match status" value="1"/>
</dbReference>
<feature type="transmembrane region" description="Helical" evidence="3">
    <location>
        <begin position="230"/>
        <end position="252"/>
    </location>
</feature>
<dbReference type="Gene3D" id="2.60.40.10">
    <property type="entry name" value="Immunoglobulins"/>
    <property type="match status" value="2"/>
</dbReference>
<evidence type="ECO:0000259" key="4">
    <source>
        <dbReference type="PROSITE" id="PS50835"/>
    </source>
</evidence>